<accession>A0A0P9LQM3</accession>
<proteinExistence type="predicted"/>
<dbReference type="Proteomes" id="UP000278587">
    <property type="component" value="Unassembled WGS sequence"/>
</dbReference>
<organism evidence="1 2">
    <name type="scientific">Pseudomonas caricapapayae</name>
    <dbReference type="NCBI Taxonomy" id="46678"/>
    <lineage>
        <taxon>Bacteria</taxon>
        <taxon>Pseudomonadati</taxon>
        <taxon>Pseudomonadota</taxon>
        <taxon>Gammaproteobacteria</taxon>
        <taxon>Pseudomonadales</taxon>
        <taxon>Pseudomonadaceae</taxon>
        <taxon>Pseudomonas</taxon>
    </lineage>
</organism>
<evidence type="ECO:0000313" key="1">
    <source>
        <dbReference type="EMBL" id="RMM12849.1"/>
    </source>
</evidence>
<protein>
    <submittedName>
        <fullName evidence="1">Uncharacterized protein</fullName>
    </submittedName>
</protein>
<comment type="caution">
    <text evidence="1">The sequence shown here is derived from an EMBL/GenBank/DDBJ whole genome shotgun (WGS) entry which is preliminary data.</text>
</comment>
<dbReference type="OrthoDB" id="9893626at2"/>
<dbReference type="EMBL" id="RBOC01000039">
    <property type="protein sequence ID" value="RMM12849.1"/>
    <property type="molecule type" value="Genomic_DNA"/>
</dbReference>
<name>A0A0P9LQM3_9PSED</name>
<dbReference type="RefSeq" id="WP_055010017.1">
    <property type="nucleotide sequence ID" value="NZ_LJPW01000133.1"/>
</dbReference>
<gene>
    <name evidence="1" type="ORF">ALQ84_04352</name>
</gene>
<dbReference type="AlphaFoldDB" id="A0A0P9LQM3"/>
<reference evidence="1 2" key="1">
    <citation type="submission" date="2018-08" db="EMBL/GenBank/DDBJ databases">
        <title>Recombination of ecologically and evolutionarily significant loci maintains genetic cohesion in the Pseudomonas syringae species complex.</title>
        <authorList>
            <person name="Dillon M."/>
            <person name="Thakur S."/>
            <person name="Almeida R.N.D."/>
            <person name="Weir B.S."/>
            <person name="Guttman D.S."/>
        </authorList>
    </citation>
    <scope>NUCLEOTIDE SEQUENCE [LARGE SCALE GENOMIC DNA]</scope>
    <source>
        <strain evidence="1 2">ICMP 4086</strain>
    </source>
</reference>
<evidence type="ECO:0000313" key="2">
    <source>
        <dbReference type="Proteomes" id="UP000278587"/>
    </source>
</evidence>
<sequence length="196" mass="21966">MTSFIELTKESLAPYLHEAISQCLTEKPHPSAWLVGDIVLIDAAALSALISIALNHLPRRQIPSDLADLLVRLELVSRPQRYVLRYDSKFGGRARWRPLLQLAKGKLPDNALLDAFPWFDHEVEDHPFMALGIPADTHATRPQANRWRLALLLPDPSTLASHHKPSPVLPVPHAVIATYREESFVGPDQETRSAEE</sequence>